<dbReference type="PANTHER" id="PTHR34218:SF4">
    <property type="entry name" value="ACYL-HOMOSERINE LACTONE ACYLASE QUIP"/>
    <property type="match status" value="1"/>
</dbReference>
<keyword evidence="3" id="KW-0865">Zymogen</keyword>
<reference evidence="4 5" key="1">
    <citation type="submission" date="2022-11" db="EMBL/GenBank/DDBJ databases">
        <title>Anaerobic phenanthrene biodegradation by a DNRA strain PheN6.</title>
        <authorList>
            <person name="Zhang Z."/>
        </authorList>
    </citation>
    <scope>NUCLEOTIDE SEQUENCE [LARGE SCALE GENOMIC DNA]</scope>
    <source>
        <strain evidence="4 5">PheN6</strain>
    </source>
</reference>
<accession>A0ABT5GEF3</accession>
<keyword evidence="2" id="KW-0378">Hydrolase</keyword>
<proteinExistence type="inferred from homology"/>
<comment type="caution">
    <text evidence="4">The sequence shown here is derived from an EMBL/GenBank/DDBJ whole genome shotgun (WGS) entry which is preliminary data.</text>
</comment>
<dbReference type="InterPro" id="IPR029055">
    <property type="entry name" value="Ntn_hydrolases_N"/>
</dbReference>
<dbReference type="PIRSF" id="PIRSF001227">
    <property type="entry name" value="Pen_acylase"/>
    <property type="match status" value="1"/>
</dbReference>
<dbReference type="InterPro" id="IPR043146">
    <property type="entry name" value="Penicillin_amidase_N_B-knob"/>
</dbReference>
<gene>
    <name evidence="4" type="ORF">OO014_05150</name>
</gene>
<dbReference type="PANTHER" id="PTHR34218">
    <property type="entry name" value="PEPTIDASE S45 PENICILLIN AMIDASE"/>
    <property type="match status" value="1"/>
</dbReference>
<dbReference type="InterPro" id="IPR014395">
    <property type="entry name" value="Pen/GL7ACA/AHL_acylase"/>
</dbReference>
<evidence type="ECO:0000256" key="1">
    <source>
        <dbReference type="ARBA" id="ARBA00006586"/>
    </source>
</evidence>
<dbReference type="Pfam" id="PF01804">
    <property type="entry name" value="Penicil_amidase"/>
    <property type="match status" value="1"/>
</dbReference>
<dbReference type="Proteomes" id="UP001150259">
    <property type="component" value="Unassembled WGS sequence"/>
</dbReference>
<keyword evidence="5" id="KW-1185">Reference proteome</keyword>
<comment type="similarity">
    <text evidence="1">Belongs to the peptidase S45 family.</text>
</comment>
<dbReference type="RefSeq" id="WP_272461211.1">
    <property type="nucleotide sequence ID" value="NZ_JAPFQL010000014.1"/>
</dbReference>
<dbReference type="Gene3D" id="3.60.20.10">
    <property type="entry name" value="Glutamine Phosphoribosylpyrophosphate, subunit 1, domain 1"/>
    <property type="match status" value="1"/>
</dbReference>
<sequence>MTGQVVRDSHGIPHLRARSVLDLARLQGQVTAEDRGWQLEWFRWRMEGRTAEYIGESGLPWDRFARQVRLESTVRACYDALDDETRAWVSAYVDGVNDRMPLGLARAPESRLLGLGDDAAAPRPWEPWTPLGIFWAVHLLFGTFPAKLFKGHVAERLGRDWLPLFHPEGVTQSGSNAWVVSGTRTASGRPLLAGDPHRNLEVPGCYQQVGLACDEFDVVGFAFPGVPGVQHVAHAGQVAWGITNAMADYQDLTREQLRWAGDGSLEARGVEGWSAASAEVSSVQLRGADPVEVPVVVTERGPVVTGLEEGLDAALSGGSGLPPLLSLRTPSQLTSDLGFGAFLPLLRARTVDDVEAALARWVEPVNSALVADTSGLVRHLLVGRVPERDQANLEAPVPAWDPAHEWVGWRPGRAMAAGDVLVSANDRRSGGGLGVDYASPFRASRIRELIGDRGGLTADDFLAVHVDTLNGQAALMRELVSAAPAPATGAAAQVRAELLAWDGHSDVDSRGATLFARWRHAFVEWLAEHPALAALHEPTGHSVLFATWLSVPRQIGIGWAAMVHRAGAHGVDVAAGAAEALERAARQADRDGHTAWGDRHWFDPLHALDGLGAAPSVPDAPVAGDKGCVLAAGSAPGVTDRCYVGPVARYVWDLSDPGRSRWVVPLGASGVEGDEHFADQLPLWLSGGALSTEAPPVRE</sequence>
<organism evidence="4 5">
    <name type="scientific">Intrasporangium calvum</name>
    <dbReference type="NCBI Taxonomy" id="53358"/>
    <lineage>
        <taxon>Bacteria</taxon>
        <taxon>Bacillati</taxon>
        <taxon>Actinomycetota</taxon>
        <taxon>Actinomycetes</taxon>
        <taxon>Micrococcales</taxon>
        <taxon>Intrasporangiaceae</taxon>
        <taxon>Intrasporangium</taxon>
    </lineage>
</organism>
<dbReference type="SUPFAM" id="SSF56235">
    <property type="entry name" value="N-terminal nucleophile aminohydrolases (Ntn hydrolases)"/>
    <property type="match status" value="1"/>
</dbReference>
<dbReference type="InterPro" id="IPR002692">
    <property type="entry name" value="S45"/>
</dbReference>
<name>A0ABT5GEF3_9MICO</name>
<evidence type="ECO:0000256" key="3">
    <source>
        <dbReference type="ARBA" id="ARBA00023145"/>
    </source>
</evidence>
<evidence type="ECO:0000256" key="2">
    <source>
        <dbReference type="ARBA" id="ARBA00022801"/>
    </source>
</evidence>
<protein>
    <submittedName>
        <fullName evidence="4">Penicillin acylase family protein</fullName>
    </submittedName>
</protein>
<dbReference type="Gene3D" id="1.10.439.10">
    <property type="entry name" value="Penicillin Amidohydrolase, domain 1"/>
    <property type="match status" value="1"/>
</dbReference>
<evidence type="ECO:0000313" key="5">
    <source>
        <dbReference type="Proteomes" id="UP001150259"/>
    </source>
</evidence>
<dbReference type="InterPro" id="IPR043147">
    <property type="entry name" value="Penicillin_amidase_A-knob"/>
</dbReference>
<dbReference type="Gene3D" id="1.10.1400.10">
    <property type="match status" value="1"/>
</dbReference>
<dbReference type="Gene3D" id="2.30.120.10">
    <property type="match status" value="1"/>
</dbReference>
<dbReference type="EMBL" id="JAPFQL010000014">
    <property type="protein sequence ID" value="MDC5696635.1"/>
    <property type="molecule type" value="Genomic_DNA"/>
</dbReference>
<evidence type="ECO:0000313" key="4">
    <source>
        <dbReference type="EMBL" id="MDC5696635.1"/>
    </source>
</evidence>
<dbReference type="InterPro" id="IPR023343">
    <property type="entry name" value="Penicillin_amidase_dom1"/>
</dbReference>